<dbReference type="HOGENOM" id="CLU_1555595_0_0_1"/>
<feature type="region of interest" description="Disordered" evidence="1">
    <location>
        <begin position="152"/>
        <end position="172"/>
    </location>
</feature>
<dbReference type="OrthoDB" id="10296832at2759"/>
<dbReference type="Proteomes" id="UP000006753">
    <property type="component" value="Unassembled WGS sequence"/>
</dbReference>
<evidence type="ECO:0000313" key="3">
    <source>
        <dbReference type="Proteomes" id="UP000006753"/>
    </source>
</evidence>
<dbReference type="GeneID" id="18757724"/>
<dbReference type="InParanoid" id="K1X471"/>
<protein>
    <submittedName>
        <fullName evidence="2">Uncharacterized protein</fullName>
    </submittedName>
</protein>
<dbReference type="AlphaFoldDB" id="K1X471"/>
<dbReference type="KEGG" id="mbe:MBM_01789"/>
<evidence type="ECO:0000256" key="1">
    <source>
        <dbReference type="SAM" id="MobiDB-lite"/>
    </source>
</evidence>
<accession>K1X471</accession>
<dbReference type="EMBL" id="JH921430">
    <property type="protein sequence ID" value="EKD19837.1"/>
    <property type="molecule type" value="Genomic_DNA"/>
</dbReference>
<reference evidence="2 3" key="1">
    <citation type="journal article" date="2012" name="BMC Genomics">
        <title>Sequencing the genome of Marssonina brunnea reveals fungus-poplar co-evolution.</title>
        <authorList>
            <person name="Zhu S."/>
            <person name="Cao Y.-Z."/>
            <person name="Jiang C."/>
            <person name="Tan B.-Y."/>
            <person name="Wang Z."/>
            <person name="Feng S."/>
            <person name="Zhang L."/>
            <person name="Su X.-H."/>
            <person name="Brejova B."/>
            <person name="Vinar T."/>
            <person name="Xu M."/>
            <person name="Wang M.-X."/>
            <person name="Zhang S.-G."/>
            <person name="Huang M.-R."/>
            <person name="Wu R."/>
            <person name="Zhou Y."/>
        </authorList>
    </citation>
    <scope>NUCLEOTIDE SEQUENCE [LARGE SCALE GENOMIC DNA]</scope>
    <source>
        <strain evidence="2 3">MB_m1</strain>
    </source>
</reference>
<sequence length="172" mass="18894">MQQPTKPQSSITAAIQARYQKTRNDLSAARAREDSDNSFYASLDYALRPDDQGASTAANIHGHKTRDEQDTIIRKAVFTAVYVQDISKLVTFQYVRFQGWKLVGLDQDGDALPVIFEGDSGTAGKDHQHPAPVPNAHDDVFDDGGNYGRGNAIVSGGRYELPRPPAKSPRLH</sequence>
<feature type="compositionally biased region" description="Pro residues" evidence="1">
    <location>
        <begin position="162"/>
        <end position="172"/>
    </location>
</feature>
<name>K1X471_MARBU</name>
<organism evidence="2 3">
    <name type="scientific">Marssonina brunnea f. sp. multigermtubi (strain MB_m1)</name>
    <name type="common">Marssonina leaf spot fungus</name>
    <dbReference type="NCBI Taxonomy" id="1072389"/>
    <lineage>
        <taxon>Eukaryota</taxon>
        <taxon>Fungi</taxon>
        <taxon>Dikarya</taxon>
        <taxon>Ascomycota</taxon>
        <taxon>Pezizomycotina</taxon>
        <taxon>Leotiomycetes</taxon>
        <taxon>Helotiales</taxon>
        <taxon>Drepanopezizaceae</taxon>
        <taxon>Drepanopeziza</taxon>
    </lineage>
</organism>
<evidence type="ECO:0000313" key="2">
    <source>
        <dbReference type="EMBL" id="EKD19837.1"/>
    </source>
</evidence>
<keyword evidence="3" id="KW-1185">Reference proteome</keyword>
<proteinExistence type="predicted"/>
<gene>
    <name evidence="2" type="ORF">MBM_01789</name>
</gene>